<proteinExistence type="predicted"/>
<reference evidence="4" key="1">
    <citation type="journal article" date="2018" name="Nat. Microbiol.">
        <title>Leveraging single-cell genomics to expand the fungal tree of life.</title>
        <authorList>
            <person name="Ahrendt S.R."/>
            <person name="Quandt C.A."/>
            <person name="Ciobanu D."/>
            <person name="Clum A."/>
            <person name="Salamov A."/>
            <person name="Andreopoulos B."/>
            <person name="Cheng J.F."/>
            <person name="Woyke T."/>
            <person name="Pelin A."/>
            <person name="Henrissat B."/>
            <person name="Reynolds N.K."/>
            <person name="Benny G.L."/>
            <person name="Smith M.E."/>
            <person name="James T.Y."/>
            <person name="Grigoriev I.V."/>
        </authorList>
    </citation>
    <scope>NUCLEOTIDE SEQUENCE [LARGE SCALE GENOMIC DNA]</scope>
    <source>
        <strain evidence="4">RSA 468</strain>
    </source>
</reference>
<dbReference type="InterPro" id="IPR018114">
    <property type="entry name" value="TRYPSIN_HIS"/>
</dbReference>
<dbReference type="STRING" id="215637.A0A4P9ZU58"/>
<feature type="non-terminal residue" evidence="3">
    <location>
        <position position="1"/>
    </location>
</feature>
<evidence type="ECO:0000313" key="4">
    <source>
        <dbReference type="Proteomes" id="UP000268162"/>
    </source>
</evidence>
<feature type="domain" description="Peptidase S1" evidence="2">
    <location>
        <begin position="1"/>
        <end position="164"/>
    </location>
</feature>
<keyword evidence="1" id="KW-1015">Disulfide bond</keyword>
<name>A0A4P9ZU58_9FUNG</name>
<dbReference type="Proteomes" id="UP000268162">
    <property type="component" value="Unassembled WGS sequence"/>
</dbReference>
<dbReference type="GO" id="GO:0004252">
    <property type="term" value="F:serine-type endopeptidase activity"/>
    <property type="evidence" value="ECO:0007669"/>
    <property type="project" value="InterPro"/>
</dbReference>
<feature type="non-terminal residue" evidence="3">
    <location>
        <position position="164"/>
    </location>
</feature>
<dbReference type="PANTHER" id="PTHR24256">
    <property type="entry name" value="TRYPTASE-RELATED"/>
    <property type="match status" value="1"/>
</dbReference>
<dbReference type="AlphaFoldDB" id="A0A4P9ZU58"/>
<evidence type="ECO:0000259" key="2">
    <source>
        <dbReference type="PROSITE" id="PS50240"/>
    </source>
</evidence>
<dbReference type="InterPro" id="IPR043504">
    <property type="entry name" value="Peptidase_S1_PA_chymotrypsin"/>
</dbReference>
<dbReference type="InterPro" id="IPR001254">
    <property type="entry name" value="Trypsin_dom"/>
</dbReference>
<dbReference type="EMBL" id="ML002547">
    <property type="protein sequence ID" value="RKP37075.1"/>
    <property type="molecule type" value="Genomic_DNA"/>
</dbReference>
<accession>A0A4P9ZU58</accession>
<dbReference type="PROSITE" id="PS00134">
    <property type="entry name" value="TRYPSIN_HIS"/>
    <property type="match status" value="1"/>
</dbReference>
<evidence type="ECO:0000313" key="3">
    <source>
        <dbReference type="EMBL" id="RKP37075.1"/>
    </source>
</evidence>
<dbReference type="PROSITE" id="PS50240">
    <property type="entry name" value="TRYPSIN_DOM"/>
    <property type="match status" value="1"/>
</dbReference>
<dbReference type="InterPro" id="IPR051487">
    <property type="entry name" value="Ser/Thr_Proteases_Immune/Dev"/>
</dbReference>
<dbReference type="SUPFAM" id="SSF50494">
    <property type="entry name" value="Trypsin-like serine proteases"/>
    <property type="match status" value="1"/>
</dbReference>
<dbReference type="InterPro" id="IPR009003">
    <property type="entry name" value="Peptidase_S1_PA"/>
</dbReference>
<gene>
    <name evidence="3" type="ORF">BJ085DRAFT_2579</name>
</gene>
<dbReference type="SMART" id="SM00020">
    <property type="entry name" value="Tryp_SPc"/>
    <property type="match status" value="1"/>
</dbReference>
<sequence length="164" mass="17755">ILTAAHCVTQCSQPYDWYGECRVSDPGFTYVTVGTSDPRTTTIFNASQIIVHPDYHTDQAPEADIAVIQLRTPLTYSKEVQPIKIYTGQIADNAAAQVIGWGQIEEGQSPTASAPYEADIRMSNDRQLCNVVEGLNFQNSNGPLICSAKDNYKGPCLGDSGGPL</sequence>
<organism evidence="3 4">
    <name type="scientific">Dimargaris cristalligena</name>
    <dbReference type="NCBI Taxonomy" id="215637"/>
    <lineage>
        <taxon>Eukaryota</taxon>
        <taxon>Fungi</taxon>
        <taxon>Fungi incertae sedis</taxon>
        <taxon>Zoopagomycota</taxon>
        <taxon>Kickxellomycotina</taxon>
        <taxon>Dimargaritomycetes</taxon>
        <taxon>Dimargaritales</taxon>
        <taxon>Dimargaritaceae</taxon>
        <taxon>Dimargaris</taxon>
    </lineage>
</organism>
<protein>
    <submittedName>
        <fullName evidence="3">Trypsin-like cysteine/serine peptidase domain-containing protein</fullName>
    </submittedName>
</protein>
<dbReference type="Pfam" id="PF00089">
    <property type="entry name" value="Trypsin"/>
    <property type="match status" value="1"/>
</dbReference>
<keyword evidence="4" id="KW-1185">Reference proteome</keyword>
<dbReference type="Gene3D" id="2.40.10.10">
    <property type="entry name" value="Trypsin-like serine proteases"/>
    <property type="match status" value="2"/>
</dbReference>
<evidence type="ECO:0000256" key="1">
    <source>
        <dbReference type="ARBA" id="ARBA00023157"/>
    </source>
</evidence>
<dbReference type="GO" id="GO:0006508">
    <property type="term" value="P:proteolysis"/>
    <property type="evidence" value="ECO:0007669"/>
    <property type="project" value="InterPro"/>
</dbReference>